<organism evidence="1 2">
    <name type="scientific">Botryobasidium botryosum (strain FD-172 SS1)</name>
    <dbReference type="NCBI Taxonomy" id="930990"/>
    <lineage>
        <taxon>Eukaryota</taxon>
        <taxon>Fungi</taxon>
        <taxon>Dikarya</taxon>
        <taxon>Basidiomycota</taxon>
        <taxon>Agaricomycotina</taxon>
        <taxon>Agaricomycetes</taxon>
        <taxon>Cantharellales</taxon>
        <taxon>Botryobasidiaceae</taxon>
        <taxon>Botryobasidium</taxon>
    </lineage>
</organism>
<dbReference type="AlphaFoldDB" id="A0A067M0T4"/>
<evidence type="ECO:0000313" key="1">
    <source>
        <dbReference type="EMBL" id="KDQ05492.1"/>
    </source>
</evidence>
<reference evidence="2" key="1">
    <citation type="journal article" date="2014" name="Proc. Natl. Acad. Sci. U.S.A.">
        <title>Extensive sampling of basidiomycete genomes demonstrates inadequacy of the white-rot/brown-rot paradigm for wood decay fungi.</title>
        <authorList>
            <person name="Riley R."/>
            <person name="Salamov A.A."/>
            <person name="Brown D.W."/>
            <person name="Nagy L.G."/>
            <person name="Floudas D."/>
            <person name="Held B.W."/>
            <person name="Levasseur A."/>
            <person name="Lombard V."/>
            <person name="Morin E."/>
            <person name="Otillar R."/>
            <person name="Lindquist E.A."/>
            <person name="Sun H."/>
            <person name="LaButti K.M."/>
            <person name="Schmutz J."/>
            <person name="Jabbour D."/>
            <person name="Luo H."/>
            <person name="Baker S.E."/>
            <person name="Pisabarro A.G."/>
            <person name="Walton J.D."/>
            <person name="Blanchette R.A."/>
            <person name="Henrissat B."/>
            <person name="Martin F."/>
            <person name="Cullen D."/>
            <person name="Hibbett D.S."/>
            <person name="Grigoriev I.V."/>
        </authorList>
    </citation>
    <scope>NUCLEOTIDE SEQUENCE [LARGE SCALE GENOMIC DNA]</scope>
    <source>
        <strain evidence="2">FD-172 SS1</strain>
    </source>
</reference>
<dbReference type="EMBL" id="KL198315">
    <property type="protein sequence ID" value="KDQ05492.1"/>
    <property type="molecule type" value="Genomic_DNA"/>
</dbReference>
<name>A0A067M0T4_BOTB1</name>
<feature type="non-terminal residue" evidence="1">
    <location>
        <position position="1"/>
    </location>
</feature>
<dbReference type="OrthoDB" id="3247165at2759"/>
<proteinExistence type="predicted"/>
<evidence type="ECO:0000313" key="2">
    <source>
        <dbReference type="Proteomes" id="UP000027195"/>
    </source>
</evidence>
<protein>
    <submittedName>
        <fullName evidence="1">Uncharacterized protein</fullName>
    </submittedName>
</protein>
<dbReference type="HOGENOM" id="CLU_1182582_0_0_1"/>
<dbReference type="InParanoid" id="A0A067M0T4"/>
<sequence length="235" mass="26454">VVELEDLNKPLPPDLKFETRRLTALAKNTLVKYGFSSEDYVAVPDAEEEQNIPIWAPNISFEPEKDEAEPNMLVDEVQQDSWNGPTYCQDSSPLKRKGKDKESNLVGCSPLKKVKLCNPPLSIPAVTFSESTLGPFPGCKWDSSNWSCAYDAVLMIFFSIYFYQDQSWRGQFHQQNRRTAILATGFDHVLSSAVPEPHQLDLILQGMCGLMMVLTPKVLHLFIIQDLLAPPILIV</sequence>
<keyword evidence="2" id="KW-1185">Reference proteome</keyword>
<dbReference type="Proteomes" id="UP000027195">
    <property type="component" value="Unassembled WGS sequence"/>
</dbReference>
<accession>A0A067M0T4</accession>
<gene>
    <name evidence="1" type="ORF">BOTBODRAFT_49829</name>
</gene>